<organism evidence="2 3">
    <name type="scientific">Salmonella enterica subsp. enterica serovar Montevideo str. S5-403</name>
    <dbReference type="NCBI Taxonomy" id="913242"/>
    <lineage>
        <taxon>Bacteria</taxon>
        <taxon>Pseudomonadati</taxon>
        <taxon>Pseudomonadota</taxon>
        <taxon>Gammaproteobacteria</taxon>
        <taxon>Enterobacterales</taxon>
        <taxon>Enterobacteriaceae</taxon>
        <taxon>Salmonella</taxon>
    </lineage>
</organism>
<dbReference type="Proteomes" id="UP000003221">
    <property type="component" value="Unassembled WGS sequence"/>
</dbReference>
<accession>G5Q3P2</accession>
<evidence type="ECO:0000313" key="3">
    <source>
        <dbReference type="Proteomes" id="UP000003221"/>
    </source>
</evidence>
<dbReference type="EMBL" id="AFCS01000622">
    <property type="protein sequence ID" value="EHC78543.1"/>
    <property type="molecule type" value="Genomic_DNA"/>
</dbReference>
<gene>
    <name evidence="2" type="ORF">LTSEMON_2630</name>
</gene>
<name>G5Q3P2_SALMO</name>
<evidence type="ECO:0000256" key="1">
    <source>
        <dbReference type="SAM" id="MobiDB-lite"/>
    </source>
</evidence>
<comment type="caution">
    <text evidence="2">The sequence shown here is derived from an EMBL/GenBank/DDBJ whole genome shotgun (WGS) entry which is preliminary data.</text>
</comment>
<evidence type="ECO:0000313" key="2">
    <source>
        <dbReference type="EMBL" id="EHC78543.1"/>
    </source>
</evidence>
<proteinExistence type="predicted"/>
<feature type="non-terminal residue" evidence="2">
    <location>
        <position position="31"/>
    </location>
</feature>
<feature type="region of interest" description="Disordered" evidence="1">
    <location>
        <begin position="1"/>
        <end position="20"/>
    </location>
</feature>
<sequence length="31" mass="3109">MDNGVAIGSGRRQPPSGMTCRMAAFGAGQAL</sequence>
<reference evidence="2 3" key="1">
    <citation type="journal article" date="2011" name="BMC Genomics">
        <title>Genome sequencing reveals diversification of virulence factor content and possible host adaptation in distinct subpopulations of Salmonella enterica.</title>
        <authorList>
            <person name="den Bakker H.C."/>
            <person name="Moreno Switt A.I."/>
            <person name="Govoni G."/>
            <person name="Cummings C.A."/>
            <person name="Ranieri M.L."/>
            <person name="Degoricija L."/>
            <person name="Hoelzer K."/>
            <person name="Rodriguez-Rivera L.D."/>
            <person name="Brown S."/>
            <person name="Bolchacova E."/>
            <person name="Furtado M.R."/>
            <person name="Wiedmann M."/>
        </authorList>
    </citation>
    <scope>NUCLEOTIDE SEQUENCE [LARGE SCALE GENOMIC DNA]</scope>
    <source>
        <strain evidence="2 3">S5-403</strain>
    </source>
</reference>
<dbReference type="AlphaFoldDB" id="G5Q3P2"/>
<protein>
    <submittedName>
        <fullName evidence="2">Uncharacterized protein</fullName>
    </submittedName>
</protein>